<dbReference type="AlphaFoldDB" id="A0A6F8VC83"/>
<reference evidence="2" key="1">
    <citation type="submission" date="2020-03" db="EMBL/GenBank/DDBJ databases">
        <title>Complete genome sequence of sulfur-oxidizing bacterium skT11.</title>
        <authorList>
            <person name="Kanda M."/>
            <person name="Kojima H."/>
            <person name="Fukui M."/>
        </authorList>
    </citation>
    <scope>NUCLEOTIDE SEQUENCE [LARGE SCALE GENOMIC DNA]</scope>
    <source>
        <strain evidence="2">skT11</strain>
    </source>
</reference>
<evidence type="ECO:0000313" key="1">
    <source>
        <dbReference type="EMBL" id="BCB26751.1"/>
    </source>
</evidence>
<accession>A0A6F8VC83</accession>
<gene>
    <name evidence="1" type="ORF">SKTS_16370</name>
</gene>
<proteinExistence type="predicted"/>
<organism evidence="1 2">
    <name type="scientific">Sulfurimicrobium lacus</name>
    <dbReference type="NCBI Taxonomy" id="2715678"/>
    <lineage>
        <taxon>Bacteria</taxon>
        <taxon>Pseudomonadati</taxon>
        <taxon>Pseudomonadota</taxon>
        <taxon>Betaproteobacteria</taxon>
        <taxon>Nitrosomonadales</taxon>
        <taxon>Sulfuricellaceae</taxon>
        <taxon>Sulfurimicrobium</taxon>
    </lineage>
</organism>
<dbReference type="RefSeq" id="WP_173063108.1">
    <property type="nucleotide sequence ID" value="NZ_AP022853.1"/>
</dbReference>
<evidence type="ECO:0000313" key="2">
    <source>
        <dbReference type="Proteomes" id="UP000502260"/>
    </source>
</evidence>
<dbReference type="Proteomes" id="UP000502260">
    <property type="component" value="Chromosome"/>
</dbReference>
<keyword evidence="2" id="KW-1185">Reference proteome</keyword>
<dbReference type="SUPFAM" id="SSF53335">
    <property type="entry name" value="S-adenosyl-L-methionine-dependent methyltransferases"/>
    <property type="match status" value="1"/>
</dbReference>
<evidence type="ECO:0008006" key="3">
    <source>
        <dbReference type="Google" id="ProtNLM"/>
    </source>
</evidence>
<dbReference type="InterPro" id="IPR029063">
    <property type="entry name" value="SAM-dependent_MTases_sf"/>
</dbReference>
<protein>
    <recommendedName>
        <fullName evidence="3">SAM-dependent methyltransferase</fullName>
    </recommendedName>
</protein>
<dbReference type="KEGG" id="slac:SKTS_16370"/>
<sequence length="318" mass="35372">MKQAAYAKAVEWLKTKPSLDELCASYPKEWAAVQQDISAIVESGRAEDLKAYLARVSAHAASVKPAPGSRQASLETALSHLVRSRMAHESVKKLSLSTLASNAGATKGKLRFNLFNGFIAQKLLFARELERKPVSLFWFRLLWPLVWQKKRLMPLVQARGICCFYSRALIEALAGMIGGRSCLEIAAGDGTLTRFLKDRGIQLSATDNHGWTNAVTYPEWVVKLDAREALATYTPEVVICSWPPAENDFERHVFTTPSVQLYIVIGSRHEVAFGNWKDYRQQSAFDFAEDKKLGALVLPPELGSAVYVFRRKPPAGTS</sequence>
<name>A0A6F8VC83_9PROT</name>
<dbReference type="EMBL" id="AP022853">
    <property type="protein sequence ID" value="BCB26751.1"/>
    <property type="molecule type" value="Genomic_DNA"/>
</dbReference>